<keyword evidence="2" id="KW-0808">Transferase</keyword>
<dbReference type="InterPro" id="IPR016181">
    <property type="entry name" value="Acyl_CoA_acyltransferase"/>
</dbReference>
<keyword evidence="2" id="KW-0012">Acyltransferase</keyword>
<reference evidence="2" key="2">
    <citation type="submission" date="2023-04" db="EMBL/GenBank/DDBJ databases">
        <authorList>
            <person name="Beletskiy A.V."/>
            <person name="Mardanov A.V."/>
            <person name="Ravin N.V."/>
        </authorList>
    </citation>
    <scope>NUCLEOTIDE SEQUENCE</scope>
    <source>
        <strain evidence="2">GKL-02</strain>
    </source>
</reference>
<dbReference type="InterPro" id="IPR052564">
    <property type="entry name" value="N-acetyltrans/Recomb-assoc"/>
</dbReference>
<dbReference type="CDD" id="cd04301">
    <property type="entry name" value="NAT_SF"/>
    <property type="match status" value="1"/>
</dbReference>
<name>A0AA95HFK2_9GAMM</name>
<dbReference type="PROSITE" id="PS51186">
    <property type="entry name" value="GNAT"/>
    <property type="match status" value="1"/>
</dbReference>
<dbReference type="Pfam" id="PF13673">
    <property type="entry name" value="Acetyltransf_10"/>
    <property type="match status" value="1"/>
</dbReference>
<dbReference type="InterPro" id="IPR000182">
    <property type="entry name" value="GNAT_dom"/>
</dbReference>
<dbReference type="SUPFAM" id="SSF55729">
    <property type="entry name" value="Acyl-CoA N-acyltransferases (Nat)"/>
    <property type="match status" value="1"/>
</dbReference>
<organism evidence="2">
    <name type="scientific">Candidatus Thiothrix putei</name>
    <dbReference type="NCBI Taxonomy" id="3080811"/>
    <lineage>
        <taxon>Bacteria</taxon>
        <taxon>Pseudomonadati</taxon>
        <taxon>Pseudomonadota</taxon>
        <taxon>Gammaproteobacteria</taxon>
        <taxon>Thiotrichales</taxon>
        <taxon>Thiotrichaceae</taxon>
        <taxon>Thiothrix</taxon>
    </lineage>
</organism>
<dbReference type="EMBL" id="CP124756">
    <property type="protein sequence ID" value="WGZ96351.1"/>
    <property type="molecule type" value="Genomic_DNA"/>
</dbReference>
<dbReference type="PANTHER" id="PTHR43451">
    <property type="entry name" value="ACETYLTRANSFERASE (GNAT) FAMILY PROTEIN"/>
    <property type="match status" value="1"/>
</dbReference>
<dbReference type="GO" id="GO:0016747">
    <property type="term" value="F:acyltransferase activity, transferring groups other than amino-acyl groups"/>
    <property type="evidence" value="ECO:0007669"/>
    <property type="project" value="InterPro"/>
</dbReference>
<proteinExistence type="predicted"/>
<gene>
    <name evidence="2" type="ORF">QJT81_10440</name>
</gene>
<dbReference type="PANTHER" id="PTHR43451:SF1">
    <property type="entry name" value="ACETYLTRANSFERASE"/>
    <property type="match status" value="1"/>
</dbReference>
<dbReference type="Gene3D" id="3.40.630.30">
    <property type="match status" value="1"/>
</dbReference>
<feature type="domain" description="N-acetyltransferase" evidence="1">
    <location>
        <begin position="5"/>
        <end position="150"/>
    </location>
</feature>
<dbReference type="EC" id="2.3.1.-" evidence="2"/>
<dbReference type="Proteomes" id="UP001301326">
    <property type="component" value="Chromosome"/>
</dbReference>
<sequence length="153" mass="17165">MKNSPEIRQALEADASDIAELIYSTSVACCFTPEQPCPEWYRESVQPNQIANLLKSEQVVWLVAVQEQTLAGVLAVSDKNHVKYFFVHPAYQKLGIGKQLWHFALRRGALGNSLTVRSSLFAVPVYESLGFTATEPPKTFNGMYYQTMVARYG</sequence>
<evidence type="ECO:0000259" key="1">
    <source>
        <dbReference type="PROSITE" id="PS51186"/>
    </source>
</evidence>
<protein>
    <submittedName>
        <fullName evidence="2">GNAT family N-acetyltransferase</fullName>
        <ecNumber evidence="2">2.3.1.-</ecNumber>
    </submittedName>
</protein>
<dbReference type="AlphaFoldDB" id="A0AA95HFK2"/>
<dbReference type="KEGG" id="tput:QJT81_10440"/>
<accession>A0AA95HFK2</accession>
<reference evidence="2" key="1">
    <citation type="journal article" date="2023" name="Int. J. Mol. Sci.">
        <title>Metagenomics Revealed a New Genus 'Candidatus Thiocaldithrix dubininis' gen. nov., sp. nov. and a New Species 'Candidatus Thiothrix putei' sp. nov. in the Family Thiotrichaceae, Some Members of Which Have Traits of Both Na+- and H+-Motive Energetics.</title>
        <authorList>
            <person name="Ravin N.V."/>
            <person name="Muntyan M.S."/>
            <person name="Smolyakov D.D."/>
            <person name="Rudenko T.S."/>
            <person name="Beletsky A.V."/>
            <person name="Mardanov A.V."/>
            <person name="Grabovich M.Y."/>
        </authorList>
    </citation>
    <scope>NUCLEOTIDE SEQUENCE</scope>
    <source>
        <strain evidence="2">GKL-02</strain>
    </source>
</reference>
<evidence type="ECO:0000313" key="2">
    <source>
        <dbReference type="EMBL" id="WGZ96351.1"/>
    </source>
</evidence>